<keyword evidence="2 4" id="KW-0813">Transport</keyword>
<dbReference type="PRINTS" id="PR00690">
    <property type="entry name" value="ADHESNFAMILY"/>
</dbReference>
<organism evidence="7 8">
    <name type="scientific">Sanguibacter inulinus</name>
    <dbReference type="NCBI Taxonomy" id="60922"/>
    <lineage>
        <taxon>Bacteria</taxon>
        <taxon>Bacillati</taxon>
        <taxon>Actinomycetota</taxon>
        <taxon>Actinomycetes</taxon>
        <taxon>Micrococcales</taxon>
        <taxon>Sanguibacteraceae</taxon>
        <taxon>Sanguibacter</taxon>
    </lineage>
</organism>
<evidence type="ECO:0000256" key="2">
    <source>
        <dbReference type="ARBA" id="ARBA00022448"/>
    </source>
</evidence>
<evidence type="ECO:0000256" key="5">
    <source>
        <dbReference type="SAM" id="MobiDB-lite"/>
    </source>
</evidence>
<evidence type="ECO:0000256" key="1">
    <source>
        <dbReference type="ARBA" id="ARBA00011028"/>
    </source>
</evidence>
<dbReference type="PANTHER" id="PTHR42953:SF3">
    <property type="entry name" value="HIGH-AFFINITY ZINC UPTAKE SYSTEM PROTEIN ZNUA"/>
    <property type="match status" value="1"/>
</dbReference>
<feature type="signal peptide" evidence="6">
    <location>
        <begin position="1"/>
        <end position="25"/>
    </location>
</feature>
<dbReference type="InterPro" id="IPR006129">
    <property type="entry name" value="AdhesinB"/>
</dbReference>
<evidence type="ECO:0000256" key="4">
    <source>
        <dbReference type="RuleBase" id="RU003512"/>
    </source>
</evidence>
<dbReference type="SUPFAM" id="SSF53807">
    <property type="entry name" value="Helical backbone' metal receptor"/>
    <property type="match status" value="1"/>
</dbReference>
<sequence>MMLMNMSRSRVPAALAVSALGAALALTGCSSSDTPDDGRLQVLASFYPLQFITQEIGGDLVDVSSLTPSGAEPHDLELSPAAARGVGEADLVVYLSDFQPAVDDAIAQREPAHVVDAADSADLEAHELQGEEGDEHEGEEHSADDGHDHGALDPHFWLDPERLAAVSADVVAELSAIDPDNADTYAQRGEELAASLTELDTTFTEGLAQCDSQLLVTSHEAFGYLAERYGLEQVGISGIDPEAEPSPARLKEVSSIIKDRGVTTIYFETLVSPKVTETLASDLGITSAVLDPIESLSDPDGDYRSVMLTNLEALQAGLGCA</sequence>
<reference evidence="7 8" key="1">
    <citation type="submission" date="2020-07" db="EMBL/GenBank/DDBJ databases">
        <title>MOT database genomes.</title>
        <authorList>
            <person name="Joseph S."/>
            <person name="Aduse-Opoku J."/>
            <person name="Hashim A."/>
            <person name="Wade W."/>
            <person name="Curtis M."/>
        </authorList>
    </citation>
    <scope>NUCLEOTIDE SEQUENCE [LARGE SCALE GENOMIC DNA]</scope>
    <source>
        <strain evidence="7 8">DSM 100099</strain>
    </source>
</reference>
<evidence type="ECO:0000313" key="8">
    <source>
        <dbReference type="Proteomes" id="UP000561011"/>
    </source>
</evidence>
<feature type="region of interest" description="Disordered" evidence="5">
    <location>
        <begin position="127"/>
        <end position="151"/>
    </location>
</feature>
<dbReference type="Gene3D" id="3.40.50.1980">
    <property type="entry name" value="Nitrogenase molybdenum iron protein domain"/>
    <property type="match status" value="2"/>
</dbReference>
<dbReference type="Pfam" id="PF01297">
    <property type="entry name" value="ZnuA"/>
    <property type="match status" value="1"/>
</dbReference>
<comment type="similarity">
    <text evidence="1 4">Belongs to the bacterial solute-binding protein 9 family.</text>
</comment>
<dbReference type="GO" id="GO:0007155">
    <property type="term" value="P:cell adhesion"/>
    <property type="evidence" value="ECO:0007669"/>
    <property type="project" value="InterPro"/>
</dbReference>
<evidence type="ECO:0000256" key="3">
    <source>
        <dbReference type="ARBA" id="ARBA00022729"/>
    </source>
</evidence>
<name>A0A853EPL3_9MICO</name>
<evidence type="ECO:0000313" key="7">
    <source>
        <dbReference type="EMBL" id="NYS92426.1"/>
    </source>
</evidence>
<dbReference type="Proteomes" id="UP000561011">
    <property type="component" value="Unassembled WGS sequence"/>
</dbReference>
<keyword evidence="3 6" id="KW-0732">Signal</keyword>
<accession>A0A853EPL3</accession>
<dbReference type="InterPro" id="IPR050492">
    <property type="entry name" value="Bact_metal-bind_prot9"/>
</dbReference>
<dbReference type="GO" id="GO:0046872">
    <property type="term" value="F:metal ion binding"/>
    <property type="evidence" value="ECO:0007669"/>
    <property type="project" value="InterPro"/>
</dbReference>
<proteinExistence type="inferred from homology"/>
<feature type="chain" id="PRO_5039159324" evidence="6">
    <location>
        <begin position="26"/>
        <end position="321"/>
    </location>
</feature>
<dbReference type="RefSeq" id="WP_179912297.1">
    <property type="nucleotide sequence ID" value="NZ_JACBYE010000004.1"/>
</dbReference>
<dbReference type="AlphaFoldDB" id="A0A853EPL3"/>
<dbReference type="InterPro" id="IPR006127">
    <property type="entry name" value="ZnuA-like"/>
</dbReference>
<dbReference type="PANTHER" id="PTHR42953">
    <property type="entry name" value="HIGH-AFFINITY ZINC UPTAKE SYSTEM PROTEIN ZNUA-RELATED"/>
    <property type="match status" value="1"/>
</dbReference>
<dbReference type="EMBL" id="JACBYE010000004">
    <property type="protein sequence ID" value="NYS92426.1"/>
    <property type="molecule type" value="Genomic_DNA"/>
</dbReference>
<keyword evidence="8" id="KW-1185">Reference proteome</keyword>
<protein>
    <submittedName>
        <fullName evidence="7">Zinc ABC transporter substrate-binding protein</fullName>
    </submittedName>
</protein>
<dbReference type="GO" id="GO:0030001">
    <property type="term" value="P:metal ion transport"/>
    <property type="evidence" value="ECO:0007669"/>
    <property type="project" value="InterPro"/>
</dbReference>
<dbReference type="PRINTS" id="PR00691">
    <property type="entry name" value="ADHESINB"/>
</dbReference>
<gene>
    <name evidence="7" type="ORF">HZZ10_02620</name>
</gene>
<comment type="caution">
    <text evidence="7">The sequence shown here is derived from an EMBL/GenBank/DDBJ whole genome shotgun (WGS) entry which is preliminary data.</text>
</comment>
<feature type="compositionally biased region" description="Basic and acidic residues" evidence="5">
    <location>
        <begin position="138"/>
        <end position="151"/>
    </location>
</feature>
<dbReference type="InterPro" id="IPR006128">
    <property type="entry name" value="Lipoprotein_PsaA-like"/>
</dbReference>
<evidence type="ECO:0000256" key="6">
    <source>
        <dbReference type="SAM" id="SignalP"/>
    </source>
</evidence>